<evidence type="ECO:0000313" key="2">
    <source>
        <dbReference type="Proteomes" id="UP000001312"/>
    </source>
</evidence>
<sequence length="97" mass="11340">MDNIRYIPKKDERSVSGIEEFYEYFPGGSLAQKSIVHCMPRVRDVTLPWDDEHRVEYMVEEVGLPKLYDGWDLGQRTNVEIETSAMEVKDVKSMLEL</sequence>
<evidence type="ECO:0000313" key="1">
    <source>
        <dbReference type="EMBL" id="EDN92837.1"/>
    </source>
</evidence>
<protein>
    <submittedName>
        <fullName evidence="1">Uncharacterized protein</fullName>
    </submittedName>
</protein>
<reference evidence="2" key="1">
    <citation type="journal article" date="2011" name="PLoS Genet.">
        <title>Genomic analysis of the necrotrophic fungal pathogens Sclerotinia sclerotiorum and Botrytis cinerea.</title>
        <authorList>
            <person name="Amselem J."/>
            <person name="Cuomo C.A."/>
            <person name="van Kan J.A."/>
            <person name="Viaud M."/>
            <person name="Benito E.P."/>
            <person name="Couloux A."/>
            <person name="Coutinho P.M."/>
            <person name="de Vries R.P."/>
            <person name="Dyer P.S."/>
            <person name="Fillinger S."/>
            <person name="Fournier E."/>
            <person name="Gout L."/>
            <person name="Hahn M."/>
            <person name="Kohn L."/>
            <person name="Lapalu N."/>
            <person name="Plummer K.M."/>
            <person name="Pradier J.M."/>
            <person name="Quevillon E."/>
            <person name="Sharon A."/>
            <person name="Simon A."/>
            <person name="ten Have A."/>
            <person name="Tudzynski B."/>
            <person name="Tudzynski P."/>
            <person name="Wincker P."/>
            <person name="Andrew M."/>
            <person name="Anthouard V."/>
            <person name="Beever R.E."/>
            <person name="Beffa R."/>
            <person name="Benoit I."/>
            <person name="Bouzid O."/>
            <person name="Brault B."/>
            <person name="Chen Z."/>
            <person name="Choquer M."/>
            <person name="Collemare J."/>
            <person name="Cotton P."/>
            <person name="Danchin E.G."/>
            <person name="Da Silva C."/>
            <person name="Gautier A."/>
            <person name="Giraud C."/>
            <person name="Giraud T."/>
            <person name="Gonzalez C."/>
            <person name="Grossetete S."/>
            <person name="Guldener U."/>
            <person name="Henrissat B."/>
            <person name="Howlett B.J."/>
            <person name="Kodira C."/>
            <person name="Kretschmer M."/>
            <person name="Lappartient A."/>
            <person name="Leroch M."/>
            <person name="Levis C."/>
            <person name="Mauceli E."/>
            <person name="Neuveglise C."/>
            <person name="Oeser B."/>
            <person name="Pearson M."/>
            <person name="Poulain J."/>
            <person name="Poussereau N."/>
            <person name="Quesneville H."/>
            <person name="Rascle C."/>
            <person name="Schumacher J."/>
            <person name="Segurens B."/>
            <person name="Sexton A."/>
            <person name="Silva E."/>
            <person name="Sirven C."/>
            <person name="Soanes D.M."/>
            <person name="Talbot N.J."/>
            <person name="Templeton M."/>
            <person name="Yandava C."/>
            <person name="Yarden O."/>
            <person name="Zeng Q."/>
            <person name="Rollins J.A."/>
            <person name="Lebrun M.H."/>
            <person name="Dickman M."/>
        </authorList>
    </citation>
    <scope>NUCLEOTIDE SEQUENCE [LARGE SCALE GENOMIC DNA]</scope>
    <source>
        <strain evidence="2">ATCC 18683 / 1980 / Ss-1</strain>
    </source>
</reference>
<dbReference type="EMBL" id="CH476632">
    <property type="protein sequence ID" value="EDN92837.1"/>
    <property type="molecule type" value="Genomic_DNA"/>
</dbReference>
<organism evidence="1 2">
    <name type="scientific">Sclerotinia sclerotiorum (strain ATCC 18683 / 1980 / Ss-1)</name>
    <name type="common">White mold</name>
    <name type="synonym">Whetzelinia sclerotiorum</name>
    <dbReference type="NCBI Taxonomy" id="665079"/>
    <lineage>
        <taxon>Eukaryota</taxon>
        <taxon>Fungi</taxon>
        <taxon>Dikarya</taxon>
        <taxon>Ascomycota</taxon>
        <taxon>Pezizomycotina</taxon>
        <taxon>Leotiomycetes</taxon>
        <taxon>Helotiales</taxon>
        <taxon>Sclerotiniaceae</taxon>
        <taxon>Sclerotinia</taxon>
    </lineage>
</organism>
<dbReference type="GeneID" id="5486507"/>
<accession>A7ETP5</accession>
<dbReference type="InParanoid" id="A7ETP5"/>
<dbReference type="KEGG" id="ssl:SS1G_08702"/>
<name>A7ETP5_SCLS1</name>
<gene>
    <name evidence="1" type="ORF">SS1G_08702</name>
</gene>
<keyword evidence="2" id="KW-1185">Reference proteome</keyword>
<proteinExistence type="predicted"/>
<dbReference type="Proteomes" id="UP000001312">
    <property type="component" value="Unassembled WGS sequence"/>
</dbReference>
<dbReference type="RefSeq" id="XP_001589938.1">
    <property type="nucleotide sequence ID" value="XM_001589888.1"/>
</dbReference>
<dbReference type="AlphaFoldDB" id="A7ETP5"/>